<protein>
    <submittedName>
        <fullName evidence="2">Pr6Pr family membrane protein</fullName>
    </submittedName>
</protein>
<feature type="transmembrane region" description="Helical" evidence="1">
    <location>
        <begin position="12"/>
        <end position="35"/>
    </location>
</feature>
<evidence type="ECO:0000256" key="1">
    <source>
        <dbReference type="SAM" id="Phobius"/>
    </source>
</evidence>
<feature type="transmembrane region" description="Helical" evidence="1">
    <location>
        <begin position="55"/>
        <end position="74"/>
    </location>
</feature>
<gene>
    <name evidence="2" type="ORF">HER12_00795</name>
</gene>
<evidence type="ECO:0000313" key="2">
    <source>
        <dbReference type="EMBL" id="NKE38294.1"/>
    </source>
</evidence>
<proteinExistence type="predicted"/>
<keyword evidence="3" id="KW-1185">Reference proteome</keyword>
<dbReference type="Proteomes" id="UP000584587">
    <property type="component" value="Unassembled WGS sequence"/>
</dbReference>
<reference evidence="2 3" key="1">
    <citation type="submission" date="2020-04" db="EMBL/GenBank/DDBJ databases">
        <title>Complete genome sequence of Spiroplasma platyhelix ATCC 51748, an insect isolate.</title>
        <authorList>
            <person name="Green E.A."/>
            <person name="Klassen J.L."/>
        </authorList>
    </citation>
    <scope>NUCLEOTIDE SEQUENCE [LARGE SCALE GENOMIC DNA]</scope>
    <source>
        <strain evidence="2 3">PALS-1</strain>
    </source>
</reference>
<dbReference type="InterPro" id="IPR049713">
    <property type="entry name" value="Pr6Pr-like"/>
</dbReference>
<accession>A0A846TZU1</accession>
<sequence>MNFKISRRASFYIYLSALLMLFLFLVIDLIMAIYFPIGVAKQLGAGERVSHYYSFFTTQSNYLVAIYFAMVLYYSHFKRILPIFQVRLAVTVYITITMIIFWVGLFNQVQDIDKYDVYHWINTMILHLVMPIIMIINFVMTSGKERIAIKKWHQNYLWLIGLYPAIYSIVILIRGHLRYLDSKPEDTWYPYFFFNIDQPYGWLIATAAIIIIFGLVFGLQYFYISINNLMFDRNQKQRKRLETYYAKTLAKLRNRPIKKNKS</sequence>
<keyword evidence="1" id="KW-0812">Transmembrane</keyword>
<dbReference type="NCBIfam" id="NF038065">
    <property type="entry name" value="Pr6Pr"/>
    <property type="match status" value="1"/>
</dbReference>
<name>A0A846TZU1_9MOLU</name>
<comment type="caution">
    <text evidence="2">The sequence shown here is derived from an EMBL/GenBank/DDBJ whole genome shotgun (WGS) entry which is preliminary data.</text>
</comment>
<feature type="transmembrane region" description="Helical" evidence="1">
    <location>
        <begin position="86"/>
        <end position="105"/>
    </location>
</feature>
<dbReference type="RefSeq" id="WP_168104766.1">
    <property type="nucleotide sequence ID" value="NZ_CP051215.1"/>
</dbReference>
<evidence type="ECO:0000313" key="3">
    <source>
        <dbReference type="Proteomes" id="UP000584587"/>
    </source>
</evidence>
<feature type="transmembrane region" description="Helical" evidence="1">
    <location>
        <begin position="156"/>
        <end position="180"/>
    </location>
</feature>
<dbReference type="AlphaFoldDB" id="A0A846TZU1"/>
<keyword evidence="1" id="KW-1133">Transmembrane helix</keyword>
<feature type="transmembrane region" description="Helical" evidence="1">
    <location>
        <begin position="200"/>
        <end position="224"/>
    </location>
</feature>
<keyword evidence="1" id="KW-0472">Membrane</keyword>
<feature type="transmembrane region" description="Helical" evidence="1">
    <location>
        <begin position="117"/>
        <end position="136"/>
    </location>
</feature>
<dbReference type="EMBL" id="JAAVVK010000001">
    <property type="protein sequence ID" value="NKE38294.1"/>
    <property type="molecule type" value="Genomic_DNA"/>
</dbReference>
<organism evidence="2 3">
    <name type="scientific">Spiroplasma platyhelix PALS-1</name>
    <dbReference type="NCBI Taxonomy" id="1276218"/>
    <lineage>
        <taxon>Bacteria</taxon>
        <taxon>Bacillati</taxon>
        <taxon>Mycoplasmatota</taxon>
        <taxon>Mollicutes</taxon>
        <taxon>Entomoplasmatales</taxon>
        <taxon>Spiroplasmataceae</taxon>
        <taxon>Spiroplasma</taxon>
    </lineage>
</organism>